<accession>A0A835LGL2</accession>
<proteinExistence type="predicted"/>
<dbReference type="Gene3D" id="2.40.70.10">
    <property type="entry name" value="Acid Proteases"/>
    <property type="match status" value="1"/>
</dbReference>
<dbReference type="OrthoDB" id="1739763at2759"/>
<dbReference type="EMBL" id="JADFTS010000008">
    <property type="protein sequence ID" value="KAF9594803.1"/>
    <property type="molecule type" value="Genomic_DNA"/>
</dbReference>
<sequence>MDDDFEANKECVNDEHTFGDDEGDRVSLVVQDLLYTPQVSISHRHSLFRTTCAVQGKLCFLIIDSGSSENIVSKKMVEKLEFPTQPHPRPYENTYSFVKDGLKVTLAPSYAKPKSSPFPPAEAPTLLVSTDVNSVFEKPNEIFVVVVFAACFF</sequence>
<dbReference type="PANTHER" id="PTHR35046">
    <property type="entry name" value="ZINC KNUCKLE (CCHC-TYPE) FAMILY PROTEIN"/>
    <property type="match status" value="1"/>
</dbReference>
<name>A0A835LGL2_9MAGN</name>
<evidence type="ECO:0000313" key="1">
    <source>
        <dbReference type="EMBL" id="KAF9594803.1"/>
    </source>
</evidence>
<reference evidence="1 2" key="1">
    <citation type="submission" date="2020-10" db="EMBL/GenBank/DDBJ databases">
        <title>The Coptis chinensis genome and diversification of protoberbering-type alkaloids.</title>
        <authorList>
            <person name="Wang B."/>
            <person name="Shu S."/>
            <person name="Song C."/>
            <person name="Liu Y."/>
        </authorList>
    </citation>
    <scope>NUCLEOTIDE SEQUENCE [LARGE SCALE GENOMIC DNA]</scope>
    <source>
        <strain evidence="1">HL-2020</strain>
        <tissue evidence="1">Leaf</tissue>
    </source>
</reference>
<comment type="caution">
    <text evidence="1">The sequence shown here is derived from an EMBL/GenBank/DDBJ whole genome shotgun (WGS) entry which is preliminary data.</text>
</comment>
<dbReference type="PANTHER" id="PTHR35046:SF18">
    <property type="entry name" value="RNA-DIRECTED DNA POLYMERASE"/>
    <property type="match status" value="1"/>
</dbReference>
<keyword evidence="2" id="KW-1185">Reference proteome</keyword>
<protein>
    <submittedName>
        <fullName evidence="1">Uncharacterized protein</fullName>
    </submittedName>
</protein>
<organism evidence="1 2">
    <name type="scientific">Coptis chinensis</name>
    <dbReference type="NCBI Taxonomy" id="261450"/>
    <lineage>
        <taxon>Eukaryota</taxon>
        <taxon>Viridiplantae</taxon>
        <taxon>Streptophyta</taxon>
        <taxon>Embryophyta</taxon>
        <taxon>Tracheophyta</taxon>
        <taxon>Spermatophyta</taxon>
        <taxon>Magnoliopsida</taxon>
        <taxon>Ranunculales</taxon>
        <taxon>Ranunculaceae</taxon>
        <taxon>Coptidoideae</taxon>
        <taxon>Coptis</taxon>
    </lineage>
</organism>
<dbReference type="InterPro" id="IPR021109">
    <property type="entry name" value="Peptidase_aspartic_dom_sf"/>
</dbReference>
<dbReference type="AlphaFoldDB" id="A0A835LGL2"/>
<dbReference type="Proteomes" id="UP000631114">
    <property type="component" value="Unassembled WGS sequence"/>
</dbReference>
<evidence type="ECO:0000313" key="2">
    <source>
        <dbReference type="Proteomes" id="UP000631114"/>
    </source>
</evidence>
<gene>
    <name evidence="1" type="ORF">IFM89_034786</name>
</gene>